<evidence type="ECO:0000256" key="1">
    <source>
        <dbReference type="PIRSR" id="PIRSR607837-1"/>
    </source>
</evidence>
<accession>A0A3E1Q6A8</accession>
<dbReference type="GO" id="GO:0046872">
    <property type="term" value="F:metal ion binding"/>
    <property type="evidence" value="ECO:0007669"/>
    <property type="project" value="UniProtKB-KW"/>
</dbReference>
<protein>
    <submittedName>
        <fullName evidence="3">DinB family protein</fullName>
    </submittedName>
</protein>
<reference evidence="3 4" key="1">
    <citation type="journal article" date="2007" name="Int. J. Syst. Evol. Microbiol.">
        <title>Marixanthomonas ophiurae gen. nov., sp. nov., a marine bacterium of the family Flavobacteriaceae isolated from a deep-sea brittle star.</title>
        <authorList>
            <person name="Romanenko L.A."/>
            <person name="Uchino M."/>
            <person name="Frolova G.M."/>
            <person name="Mikhailov V.V."/>
        </authorList>
    </citation>
    <scope>NUCLEOTIDE SEQUENCE [LARGE SCALE GENOMIC DNA]</scope>
    <source>
        <strain evidence="3 4">KMM 3046</strain>
    </source>
</reference>
<proteinExistence type="predicted"/>
<gene>
    <name evidence="3" type="ORF">DZ858_10430</name>
</gene>
<evidence type="ECO:0000313" key="4">
    <source>
        <dbReference type="Proteomes" id="UP000261082"/>
    </source>
</evidence>
<feature type="binding site" evidence="1">
    <location>
        <position position="53"/>
    </location>
    <ligand>
        <name>a divalent metal cation</name>
        <dbReference type="ChEBI" id="CHEBI:60240"/>
    </ligand>
</feature>
<keyword evidence="4" id="KW-1185">Reference proteome</keyword>
<dbReference type="Gene3D" id="1.20.120.450">
    <property type="entry name" value="dinb family like domain"/>
    <property type="match status" value="1"/>
</dbReference>
<feature type="binding site" evidence="1">
    <location>
        <position position="137"/>
    </location>
    <ligand>
        <name>a divalent metal cation</name>
        <dbReference type="ChEBI" id="CHEBI:60240"/>
    </ligand>
</feature>
<dbReference type="Proteomes" id="UP000261082">
    <property type="component" value="Unassembled WGS sequence"/>
</dbReference>
<comment type="caution">
    <text evidence="3">The sequence shown here is derived from an EMBL/GenBank/DDBJ whole genome shotgun (WGS) entry which is preliminary data.</text>
</comment>
<feature type="binding site" evidence="1">
    <location>
        <position position="141"/>
    </location>
    <ligand>
        <name>a divalent metal cation</name>
        <dbReference type="ChEBI" id="CHEBI:60240"/>
    </ligand>
</feature>
<dbReference type="AlphaFoldDB" id="A0A3E1Q6A8"/>
<dbReference type="SUPFAM" id="SSF109854">
    <property type="entry name" value="DinB/YfiT-like putative metalloenzymes"/>
    <property type="match status" value="1"/>
</dbReference>
<dbReference type="InterPro" id="IPR024775">
    <property type="entry name" value="DinB-like"/>
</dbReference>
<dbReference type="Pfam" id="PF12867">
    <property type="entry name" value="DinB_2"/>
    <property type="match status" value="1"/>
</dbReference>
<feature type="domain" description="DinB-like" evidence="2">
    <location>
        <begin position="27"/>
        <end position="145"/>
    </location>
</feature>
<dbReference type="InterPro" id="IPR034660">
    <property type="entry name" value="DinB/YfiT-like"/>
</dbReference>
<keyword evidence="1" id="KW-0479">Metal-binding</keyword>
<name>A0A3E1Q6A8_9FLAO</name>
<dbReference type="RefSeq" id="WP_117159609.1">
    <property type="nucleotide sequence ID" value="NZ_QVID01000002.1"/>
</dbReference>
<dbReference type="OrthoDB" id="9798830at2"/>
<dbReference type="EMBL" id="QVID01000002">
    <property type="protein sequence ID" value="RFN57661.1"/>
    <property type="molecule type" value="Genomic_DNA"/>
</dbReference>
<evidence type="ECO:0000259" key="2">
    <source>
        <dbReference type="Pfam" id="PF12867"/>
    </source>
</evidence>
<organism evidence="3 4">
    <name type="scientific">Marixanthomonas ophiurae</name>
    <dbReference type="NCBI Taxonomy" id="387659"/>
    <lineage>
        <taxon>Bacteria</taxon>
        <taxon>Pseudomonadati</taxon>
        <taxon>Bacteroidota</taxon>
        <taxon>Flavobacteriia</taxon>
        <taxon>Flavobacteriales</taxon>
        <taxon>Flavobacteriaceae</taxon>
        <taxon>Marixanthomonas</taxon>
    </lineage>
</organism>
<sequence>MISENTIRTVLQNHLAGGKAFMPLTDMFSEIPFEEVGARPYNLPYSFYELFYHITYAQKDILNFCVSEAYTTPNWPDDYWPKQQAPKSKTDWQQLQEDYLQDRKELEQLVENKYLTEIVPTGENQTLFREILLVIEHAAYHTGQLVIILRLLGLHK</sequence>
<evidence type="ECO:0000313" key="3">
    <source>
        <dbReference type="EMBL" id="RFN57661.1"/>
    </source>
</evidence>